<dbReference type="PROSITE" id="PS50158">
    <property type="entry name" value="ZF_CCHC"/>
    <property type="match status" value="1"/>
</dbReference>
<feature type="region of interest" description="Disordered" evidence="2">
    <location>
        <begin position="551"/>
        <end position="573"/>
    </location>
</feature>
<dbReference type="Gene3D" id="4.10.60.10">
    <property type="entry name" value="Zinc finger, CCHC-type"/>
    <property type="match status" value="1"/>
</dbReference>
<evidence type="ECO:0000256" key="1">
    <source>
        <dbReference type="PROSITE-ProRule" id="PRU00047"/>
    </source>
</evidence>
<dbReference type="SMART" id="SM00343">
    <property type="entry name" value="ZnF_C2HC"/>
    <property type="match status" value="1"/>
</dbReference>
<dbReference type="SUPFAM" id="SSF57756">
    <property type="entry name" value="Retrovirus zinc finger-like domains"/>
    <property type="match status" value="1"/>
</dbReference>
<keyword evidence="1" id="KW-0862">Zinc</keyword>
<evidence type="ECO:0000256" key="2">
    <source>
        <dbReference type="SAM" id="MobiDB-lite"/>
    </source>
</evidence>
<dbReference type="EMBL" id="JAUUTY010000003">
    <property type="protein sequence ID" value="KAK1660335.1"/>
    <property type="molecule type" value="Genomic_DNA"/>
</dbReference>
<protein>
    <recommendedName>
        <fullName evidence="3">CCHC-type domain-containing protein</fullName>
    </recommendedName>
</protein>
<dbReference type="InterPro" id="IPR036875">
    <property type="entry name" value="Znf_CCHC_sf"/>
</dbReference>
<feature type="compositionally biased region" description="Acidic residues" evidence="2">
    <location>
        <begin position="213"/>
        <end position="237"/>
    </location>
</feature>
<sequence length="573" mass="64997">MEQVNNTKFYQLGNGESLIFERDLDALSEYLERPHPEFFGTQVNDQPEGELQWIVVADLRGKMEPPMSERIHFSIRENNWLDGLARALQEALACLCGQNVNQITGTRFAHLARHDSMGEPMDLQPHPELKYHVEHLDFMLHETRKELDNSRVYANQTHLHLSQQTEAIKMLAKDRKTLRQQRAKKDSTIARLRAKIASLEETVQAQETQLRDLEEEGEDIQGGEAYLSDDDDFEDDENTDVEDYEFMEAEEDDFIPIEMAPPTRSNNQDAMLQLLQTLMADREAERAERQANIAALQQIAHNNQGHGNQDHPGSKLKNFQNTNPPMFSKTEEPLDADDWLQTMENNLKVAGVEAAEKVMFATHYLSGPARAWWTSARAMNAGQMMTWEEFKLKFSRYHVPSGLIKKMRDEFRELKQGRMSVVEYRDRFLTLSRYRPNSSGGFAPRNNKPHVPLSRPSFPNRSGGHPRPGGHNNNNPANNNHFNRALMRAPGNHNNTNTAPRTGSNDVPVTPKDKSTVTCYECGVVGHYSNECPKKLAKTAPIPLHLLSSNAVSQPEESSPQATRTTATAASFT</sequence>
<feature type="region of interest" description="Disordered" evidence="2">
    <location>
        <begin position="491"/>
        <end position="510"/>
    </location>
</feature>
<keyword evidence="1" id="KW-0863">Zinc-finger</keyword>
<feature type="compositionally biased region" description="Low complexity" evidence="2">
    <location>
        <begin position="562"/>
        <end position="573"/>
    </location>
</feature>
<feature type="compositionally biased region" description="Polar residues" evidence="2">
    <location>
        <begin position="492"/>
        <end position="507"/>
    </location>
</feature>
<comment type="caution">
    <text evidence="4">The sequence shown here is derived from an EMBL/GenBank/DDBJ whole genome shotgun (WGS) entry which is preliminary data.</text>
</comment>
<dbReference type="InterPro" id="IPR005162">
    <property type="entry name" value="Retrotrans_gag_dom"/>
</dbReference>
<keyword evidence="5" id="KW-1185">Reference proteome</keyword>
<dbReference type="InterPro" id="IPR001878">
    <property type="entry name" value="Znf_CCHC"/>
</dbReference>
<organism evidence="4 5">
    <name type="scientific">Lolium multiflorum</name>
    <name type="common">Italian ryegrass</name>
    <name type="synonym">Lolium perenne subsp. multiflorum</name>
    <dbReference type="NCBI Taxonomy" id="4521"/>
    <lineage>
        <taxon>Eukaryota</taxon>
        <taxon>Viridiplantae</taxon>
        <taxon>Streptophyta</taxon>
        <taxon>Embryophyta</taxon>
        <taxon>Tracheophyta</taxon>
        <taxon>Spermatophyta</taxon>
        <taxon>Magnoliopsida</taxon>
        <taxon>Liliopsida</taxon>
        <taxon>Poales</taxon>
        <taxon>Poaceae</taxon>
        <taxon>BOP clade</taxon>
        <taxon>Pooideae</taxon>
        <taxon>Poodae</taxon>
        <taxon>Poeae</taxon>
        <taxon>Poeae Chloroplast Group 2 (Poeae type)</taxon>
        <taxon>Loliodinae</taxon>
        <taxon>Loliinae</taxon>
        <taxon>Lolium</taxon>
    </lineage>
</organism>
<dbReference type="GO" id="GO:0003676">
    <property type="term" value="F:nucleic acid binding"/>
    <property type="evidence" value="ECO:0007669"/>
    <property type="project" value="InterPro"/>
</dbReference>
<proteinExistence type="predicted"/>
<reference evidence="4" key="1">
    <citation type="submission" date="2023-07" db="EMBL/GenBank/DDBJ databases">
        <title>A chromosome-level genome assembly of Lolium multiflorum.</title>
        <authorList>
            <person name="Chen Y."/>
            <person name="Copetti D."/>
            <person name="Kolliker R."/>
            <person name="Studer B."/>
        </authorList>
    </citation>
    <scope>NUCLEOTIDE SEQUENCE</scope>
    <source>
        <strain evidence="4">02402/16</strain>
        <tissue evidence="4">Leaf</tissue>
    </source>
</reference>
<dbReference type="Proteomes" id="UP001231189">
    <property type="component" value="Unassembled WGS sequence"/>
</dbReference>
<dbReference type="Pfam" id="PF03732">
    <property type="entry name" value="Retrotrans_gag"/>
    <property type="match status" value="1"/>
</dbReference>
<dbReference type="AlphaFoldDB" id="A0AAD8SLZ9"/>
<evidence type="ECO:0000313" key="5">
    <source>
        <dbReference type="Proteomes" id="UP001231189"/>
    </source>
</evidence>
<dbReference type="Pfam" id="PF00098">
    <property type="entry name" value="zf-CCHC"/>
    <property type="match status" value="1"/>
</dbReference>
<evidence type="ECO:0000259" key="3">
    <source>
        <dbReference type="PROSITE" id="PS50158"/>
    </source>
</evidence>
<feature type="region of interest" description="Disordered" evidence="2">
    <location>
        <begin position="211"/>
        <end position="237"/>
    </location>
</feature>
<dbReference type="GO" id="GO:0008270">
    <property type="term" value="F:zinc ion binding"/>
    <property type="evidence" value="ECO:0007669"/>
    <property type="project" value="UniProtKB-KW"/>
</dbReference>
<keyword evidence="1" id="KW-0479">Metal-binding</keyword>
<feature type="compositionally biased region" description="Polar residues" evidence="2">
    <location>
        <begin position="551"/>
        <end position="561"/>
    </location>
</feature>
<feature type="region of interest" description="Disordered" evidence="2">
    <location>
        <begin position="435"/>
        <end position="483"/>
    </location>
</feature>
<feature type="compositionally biased region" description="Low complexity" evidence="2">
    <location>
        <begin position="459"/>
        <end position="483"/>
    </location>
</feature>
<accession>A0AAD8SLZ9</accession>
<evidence type="ECO:0000313" key="4">
    <source>
        <dbReference type="EMBL" id="KAK1660335.1"/>
    </source>
</evidence>
<gene>
    <name evidence="4" type="ORF">QYE76_048494</name>
</gene>
<name>A0AAD8SLZ9_LOLMU</name>
<feature type="domain" description="CCHC-type" evidence="3">
    <location>
        <begin position="519"/>
        <end position="534"/>
    </location>
</feature>